<dbReference type="RefSeq" id="WP_027844345.1">
    <property type="nucleotide sequence ID" value="NZ_LMTZ01000087.1"/>
</dbReference>
<dbReference type="Gene3D" id="3.40.1260.10">
    <property type="entry name" value="DsrEFH-like"/>
    <property type="match status" value="1"/>
</dbReference>
<reference evidence="1 2" key="1">
    <citation type="journal article" date="2015" name="Genome Announc.">
        <title>Draft Genome of the Euendolithic (true boring) Cyanobacterium Mastigocoleus testarum strain BC008.</title>
        <authorList>
            <person name="Guida B.S."/>
            <person name="Garcia-Pichel F."/>
        </authorList>
    </citation>
    <scope>NUCLEOTIDE SEQUENCE [LARGE SCALE GENOMIC DNA]</scope>
    <source>
        <strain evidence="1 2">BC008</strain>
    </source>
</reference>
<dbReference type="OrthoDB" id="427514at2"/>
<dbReference type="InterPro" id="IPR027396">
    <property type="entry name" value="DsrEFH-like"/>
</dbReference>
<dbReference type="AlphaFoldDB" id="A0A0V7ZS39"/>
<organism evidence="1 2">
    <name type="scientific">Mastigocoleus testarum BC008</name>
    <dbReference type="NCBI Taxonomy" id="371196"/>
    <lineage>
        <taxon>Bacteria</taxon>
        <taxon>Bacillati</taxon>
        <taxon>Cyanobacteriota</taxon>
        <taxon>Cyanophyceae</taxon>
        <taxon>Nostocales</taxon>
        <taxon>Hapalosiphonaceae</taxon>
        <taxon>Mastigocoleus</taxon>
    </lineage>
</organism>
<comment type="caution">
    <text evidence="1">The sequence shown here is derived from an EMBL/GenBank/DDBJ whole genome shotgun (WGS) entry which is preliminary data.</text>
</comment>
<keyword evidence="2" id="KW-1185">Reference proteome</keyword>
<gene>
    <name evidence="1" type="ORF">BC008_30115</name>
</gene>
<dbReference type="Proteomes" id="UP000053372">
    <property type="component" value="Unassembled WGS sequence"/>
</dbReference>
<evidence type="ECO:0000313" key="1">
    <source>
        <dbReference type="EMBL" id="KST67456.1"/>
    </source>
</evidence>
<dbReference type="SUPFAM" id="SSF75169">
    <property type="entry name" value="DsrEFH-like"/>
    <property type="match status" value="1"/>
</dbReference>
<evidence type="ECO:0000313" key="2">
    <source>
        <dbReference type="Proteomes" id="UP000053372"/>
    </source>
</evidence>
<name>A0A0V7ZS39_9CYAN</name>
<accession>A0A0V7ZS39</accession>
<dbReference type="EMBL" id="LMTZ01000087">
    <property type="protein sequence ID" value="KST67456.1"/>
    <property type="molecule type" value="Genomic_DNA"/>
</dbReference>
<sequence length="126" mass="14793">MKVLNIVESAYRGTLEEQDDTILWLSQSFHNAGVDISILLRGNAVNYLVNEQKPFNLHFGHWKQTQPPELDRDLEMMINKNIPIYAIAEDIQDRALPQNRLIDGVSLIEKNQIAQLFEQFEYVWHW</sequence>
<protein>
    <submittedName>
        <fullName evidence="1">Uncharacterized protein</fullName>
    </submittedName>
</protein>
<proteinExistence type="predicted"/>